<dbReference type="Pfam" id="PF00480">
    <property type="entry name" value="ROK"/>
    <property type="match status" value="1"/>
</dbReference>
<dbReference type="InterPro" id="IPR000600">
    <property type="entry name" value="ROK"/>
</dbReference>
<sequence>MKKNNIVAGIDIGGTNTKVGLVTNSGNILCHALFKTGARDLYQQFLEKLEHQVKKLLATKQEEYELKAIGIGAPNANFNTGCMEYPVNFNWGEIIPLVDDVNKLFEVPVYLTNDANAAAIGELHFGAGKGMKNFVVLTLGTGLGSGIIVEGKLLVGEHGVAGEIGHISVDRNGRMCNCGLQGCLETYASVTGIRRTVFELIAAMREDSELRNISFNQMDGLAIADAALKGDVIAKKAFEFTGEVLGLKIANVVAVLDPEAIILTGGLTKAGNILLEPVRKSMERNLFKAYRGKIKVITSTLTGSDAVTGAAALAWSEI</sequence>
<dbReference type="PANTHER" id="PTHR18964:SF149">
    <property type="entry name" value="BIFUNCTIONAL UDP-N-ACETYLGLUCOSAMINE 2-EPIMERASE_N-ACETYLMANNOSAMINE KINASE"/>
    <property type="match status" value="1"/>
</dbReference>
<dbReference type="Gene3D" id="3.30.420.40">
    <property type="match status" value="2"/>
</dbReference>
<accession>A0A9E7D3K1</accession>
<reference evidence="2" key="1">
    <citation type="submission" date="2022-03" db="EMBL/GenBank/DDBJ databases">
        <title>Description of Abyssus ytuae gen. nov., sp. nov., a novel member of the family Flavobacteriaceae isolated from the sediment of Mariana Trench.</title>
        <authorList>
            <person name="Zhang J."/>
            <person name="Xu X."/>
        </authorList>
    </citation>
    <scope>NUCLEOTIDE SEQUENCE</scope>
    <source>
        <strain evidence="2">MT3330</strain>
    </source>
</reference>
<dbReference type="Proteomes" id="UP000831290">
    <property type="component" value="Chromosome"/>
</dbReference>
<dbReference type="InterPro" id="IPR043129">
    <property type="entry name" value="ATPase_NBD"/>
</dbReference>
<dbReference type="InterPro" id="IPR049874">
    <property type="entry name" value="ROK_cs"/>
</dbReference>
<evidence type="ECO:0000313" key="3">
    <source>
        <dbReference type="Proteomes" id="UP000831290"/>
    </source>
</evidence>
<evidence type="ECO:0000256" key="1">
    <source>
        <dbReference type="ARBA" id="ARBA00006479"/>
    </source>
</evidence>
<dbReference type="EMBL" id="CP094358">
    <property type="protein sequence ID" value="UOB17934.1"/>
    <property type="molecule type" value="Genomic_DNA"/>
</dbReference>
<dbReference type="AlphaFoldDB" id="A0A9E7D3K1"/>
<dbReference type="SUPFAM" id="SSF53067">
    <property type="entry name" value="Actin-like ATPase domain"/>
    <property type="match status" value="1"/>
</dbReference>
<protein>
    <submittedName>
        <fullName evidence="2">ROK family protein</fullName>
    </submittedName>
</protein>
<name>A0A9E7D3K1_9FLAO</name>
<evidence type="ECO:0000313" key="2">
    <source>
        <dbReference type="EMBL" id="UOB17934.1"/>
    </source>
</evidence>
<keyword evidence="3" id="KW-1185">Reference proteome</keyword>
<dbReference type="PROSITE" id="PS01125">
    <property type="entry name" value="ROK"/>
    <property type="match status" value="1"/>
</dbReference>
<gene>
    <name evidence="2" type="ORF">MQE35_01225</name>
</gene>
<proteinExistence type="inferred from homology"/>
<dbReference type="RefSeq" id="WP_255843764.1">
    <property type="nucleotide sequence ID" value="NZ_CP094358.1"/>
</dbReference>
<dbReference type="KEGG" id="fbm:MQE35_01225"/>
<organism evidence="2 3">
    <name type="scientific">Abyssalbus ytuae</name>
    <dbReference type="NCBI Taxonomy" id="2926907"/>
    <lineage>
        <taxon>Bacteria</taxon>
        <taxon>Pseudomonadati</taxon>
        <taxon>Bacteroidota</taxon>
        <taxon>Flavobacteriia</taxon>
        <taxon>Flavobacteriales</taxon>
        <taxon>Flavobacteriaceae</taxon>
        <taxon>Abyssalbus</taxon>
    </lineage>
</organism>
<dbReference type="PANTHER" id="PTHR18964">
    <property type="entry name" value="ROK (REPRESSOR, ORF, KINASE) FAMILY"/>
    <property type="match status" value="1"/>
</dbReference>
<comment type="similarity">
    <text evidence="1">Belongs to the ROK (NagC/XylR) family.</text>
</comment>